<dbReference type="Pfam" id="PF13472">
    <property type="entry name" value="Lipase_GDSL_2"/>
    <property type="match status" value="1"/>
</dbReference>
<dbReference type="Proteomes" id="UP001139157">
    <property type="component" value="Unassembled WGS sequence"/>
</dbReference>
<feature type="domain" description="SGNH hydrolase-type esterase" evidence="4">
    <location>
        <begin position="37"/>
        <end position="274"/>
    </location>
</feature>
<evidence type="ECO:0000256" key="3">
    <source>
        <dbReference type="SAM" id="SignalP"/>
    </source>
</evidence>
<dbReference type="InterPro" id="IPR037460">
    <property type="entry name" value="SEST-like"/>
</dbReference>
<keyword evidence="3" id="KW-0732">Signal</keyword>
<dbReference type="Gene3D" id="3.40.50.1110">
    <property type="entry name" value="SGNH hydrolase"/>
    <property type="match status" value="1"/>
</dbReference>
<accession>A0A9X2E7N7</accession>
<feature type="active site" evidence="1">
    <location>
        <position position="266"/>
    </location>
</feature>
<protein>
    <submittedName>
        <fullName evidence="5">SGNH/GDSL hydrolase family protein</fullName>
    </submittedName>
</protein>
<evidence type="ECO:0000259" key="4">
    <source>
        <dbReference type="Pfam" id="PF13472"/>
    </source>
</evidence>
<evidence type="ECO:0000256" key="1">
    <source>
        <dbReference type="PIRSR" id="PIRSR637460-1"/>
    </source>
</evidence>
<keyword evidence="2" id="KW-1015">Disulfide bond</keyword>
<keyword evidence="6" id="KW-1185">Reference proteome</keyword>
<dbReference type="CDD" id="cd01823">
    <property type="entry name" value="SEST_like"/>
    <property type="match status" value="1"/>
</dbReference>
<feature type="signal peptide" evidence="3">
    <location>
        <begin position="1"/>
        <end position="30"/>
    </location>
</feature>
<dbReference type="InterPro" id="IPR013830">
    <property type="entry name" value="SGNH_hydro"/>
</dbReference>
<organism evidence="5 6">
    <name type="scientific">Nocardia pulmonis</name>
    <dbReference type="NCBI Taxonomy" id="2951408"/>
    <lineage>
        <taxon>Bacteria</taxon>
        <taxon>Bacillati</taxon>
        <taxon>Actinomycetota</taxon>
        <taxon>Actinomycetes</taxon>
        <taxon>Mycobacteriales</taxon>
        <taxon>Nocardiaceae</taxon>
        <taxon>Nocardia</taxon>
    </lineage>
</organism>
<evidence type="ECO:0000256" key="2">
    <source>
        <dbReference type="PIRSR" id="PIRSR637460-2"/>
    </source>
</evidence>
<proteinExistence type="predicted"/>
<feature type="disulfide bond" evidence="2">
    <location>
        <begin position="196"/>
        <end position="245"/>
    </location>
</feature>
<evidence type="ECO:0000313" key="6">
    <source>
        <dbReference type="Proteomes" id="UP001139157"/>
    </source>
</evidence>
<keyword evidence="5" id="KW-0378">Hydrolase</keyword>
<gene>
    <name evidence="5" type="ORF">NDR86_06870</name>
</gene>
<name>A0A9X2E7N7_9NOCA</name>
<dbReference type="GO" id="GO:0019433">
    <property type="term" value="P:triglyceride catabolic process"/>
    <property type="evidence" value="ECO:0007669"/>
    <property type="project" value="TreeGrafter"/>
</dbReference>
<feature type="active site" description="Nucleophile" evidence="1">
    <location>
        <position position="41"/>
    </location>
</feature>
<feature type="disulfide bond" evidence="2">
    <location>
        <begin position="59"/>
        <end position="83"/>
    </location>
</feature>
<evidence type="ECO:0000313" key="5">
    <source>
        <dbReference type="EMBL" id="MCM6773191.1"/>
    </source>
</evidence>
<sequence>MRTFRAPWPLAAVLAAATAAVLSPLPTADAAGDSYVALGDSYTAGPNVAPVDRAAPSGCARSTANYPHLVASALGLRLDDRSCTGAKTENVTTTAQFPDQPPQITALTSTTKVVTLGIGGNDNNTFRDVVAACLAADSVNHTGTPCKDTYGSTFVDNIHADAPVIGAAIARIHQISPAAKVFVVGYPDILPPNRGCYPRVPITDGDAAYIDGIERELNAVLRDQAHLHNAIFVDTYTPSVGYDACQPAGTRWIEPVVPGSDAATLHPNAAGMRADAVAVTAAIRNAGTA</sequence>
<dbReference type="EMBL" id="JAMRXG010000002">
    <property type="protein sequence ID" value="MCM6773191.1"/>
    <property type="molecule type" value="Genomic_DNA"/>
</dbReference>
<comment type="caution">
    <text evidence="5">The sequence shown here is derived from an EMBL/GenBank/DDBJ whole genome shotgun (WGS) entry which is preliminary data.</text>
</comment>
<dbReference type="PANTHER" id="PTHR37981:SF1">
    <property type="entry name" value="SGNH HYDROLASE-TYPE ESTERASE DOMAIN-CONTAINING PROTEIN"/>
    <property type="match status" value="1"/>
</dbReference>
<dbReference type="AlphaFoldDB" id="A0A9X2E7N7"/>
<dbReference type="GO" id="GO:0004806">
    <property type="term" value="F:triacylglycerol lipase activity"/>
    <property type="evidence" value="ECO:0007669"/>
    <property type="project" value="TreeGrafter"/>
</dbReference>
<dbReference type="RefSeq" id="WP_251910170.1">
    <property type="nucleotide sequence ID" value="NZ_JAMRXG010000002.1"/>
</dbReference>
<dbReference type="InterPro" id="IPR036514">
    <property type="entry name" value="SGNH_hydro_sf"/>
</dbReference>
<reference evidence="5" key="1">
    <citation type="submission" date="2022-06" db="EMBL/GenBank/DDBJ databases">
        <title>Novel species in genus nocardia.</title>
        <authorList>
            <person name="Li F."/>
        </authorList>
    </citation>
    <scope>NUCLEOTIDE SEQUENCE</scope>
    <source>
        <strain evidence="5">CDC141</strain>
    </source>
</reference>
<dbReference type="PANTHER" id="PTHR37981">
    <property type="entry name" value="LIPASE 2"/>
    <property type="match status" value="1"/>
</dbReference>
<feature type="disulfide bond" evidence="2">
    <location>
        <begin position="133"/>
        <end position="146"/>
    </location>
</feature>
<feature type="chain" id="PRO_5040731136" evidence="3">
    <location>
        <begin position="31"/>
        <end position="289"/>
    </location>
</feature>
<dbReference type="SUPFAM" id="SSF52266">
    <property type="entry name" value="SGNH hydrolase"/>
    <property type="match status" value="1"/>
</dbReference>